<dbReference type="SUPFAM" id="SSF57701">
    <property type="entry name" value="Zn2/Cys6 DNA-binding domain"/>
    <property type="match status" value="1"/>
</dbReference>
<feature type="compositionally biased region" description="Pro residues" evidence="5">
    <location>
        <begin position="52"/>
        <end position="72"/>
    </location>
</feature>
<feature type="compositionally biased region" description="Polar residues" evidence="5">
    <location>
        <begin position="337"/>
        <end position="346"/>
    </location>
</feature>
<dbReference type="GO" id="GO:0000981">
    <property type="term" value="F:DNA-binding transcription factor activity, RNA polymerase II-specific"/>
    <property type="evidence" value="ECO:0007669"/>
    <property type="project" value="InterPro"/>
</dbReference>
<sequence length="1101" mass="121388">MESAATDEKPKQIASFSAPPPPPQPPPPSQQQNQHPQQPPPLQQPQQQQQQPPGPSRPLPPPEHSHTLPPPRSQFEPWSRPYPPFEGANADQRGHPAFNGPPREGSHHPQDMYSRPPSISGPPRTHSDPSFRPINGNSHEPSSSSLPPTPTTEYRPSFPYGPPSDGHGNAEPPRGLQMMPPPPPTPDGIPIHRPYGSGAHMPPGAAAYDAGYYFAQANVPYSQRQRRTTRAQQACDQCRARKAKCDEGRPSCGHCKDSNVQCVYKDVPPHKHERSTQILLERLQQIDDRFDKFENIEKIDEVVKLLKAHTDKLDALLGRANRTKPSSSISDPELKQPVQNAATPQQGKGAEMEPVKLSEKLASDAVKQEQGDIQVEADDDELSIPIEHTTAAHKLLLWPSIQKLIPDRIDDDYVMRLEESRGPIRPYGRGEGGGSVRTSVYPLSPIVSSSSPRDEDMFQFCGSGWGTGFEIFQGNSVSKIPKERQIGGLNSAGALDLDVDVVYAYHKSYMENMHILHPFLRSTDLAIMVKDFVNAYSPPKRGHFAAPPFGHIVANDSMNTLNRSQKRKRSVDVASGYTELESPGSDHSMGASCPPIQRSMDNAIVLLVLALGAICSWKTELPGPIPDPPSKLPYVTSAVSPVTMDSAMPSTNAFRSPTSRSPNNIQGWKRSGSYSGSDHSDPNLKNMDVIPGMAYYALASDILGNLQGGNDLAHAQGCLLAALYTGQLAHPFASHGWISQAARACQVLVRARSFEVMPDGPRKDLITFAFWTCLQLESDILAELDLPASGISRLEGRMEFPKAVFAHSIPNEIEAPDTLMMMYYSAQIHLRKVLNRVHTNLYKTEKTANGEKRTRWTTTIQEALSDMLEYWRSGLPKAMQWDDSDPPARDINIARMRGKYYGARYIIHRPLLHHALHPMIAKTHSTGPAESPAPSVVSSANSQISPALAHVQQVENIDRWSGEMPPPPRITSSQDPPQPPFEKDLDPKLHAACVACIEAAMHSTVAFDNVEGRPIVTNIFGTAHAQFGNILVLAATYTSRLSNFVDRKRLGELIDRTIKFLLHSRHISPSLRKDAEILTQIRQKLFEQHGVNNTSFSSSDG</sequence>
<feature type="region of interest" description="Disordered" evidence="5">
    <location>
        <begin position="1"/>
        <end position="190"/>
    </location>
</feature>
<dbReference type="AlphaFoldDB" id="A0A0J6EYI0"/>
<dbReference type="PROSITE" id="PS50048">
    <property type="entry name" value="ZN2_CY6_FUNGAL_2"/>
    <property type="match status" value="1"/>
</dbReference>
<accession>A0A0J6EYI0</accession>
<dbReference type="GO" id="GO:0003677">
    <property type="term" value="F:DNA binding"/>
    <property type="evidence" value="ECO:0007669"/>
    <property type="project" value="UniProtKB-KW"/>
</dbReference>
<reference evidence="7 8" key="1">
    <citation type="submission" date="2007-06" db="EMBL/GenBank/DDBJ databases">
        <title>The Genome Sequence of Coccidioides posadasii RMSCC_3488.</title>
        <authorList>
            <consortium name="Coccidioides Genome Resources Consortium"/>
            <consortium name="The Broad Institute Genome Sequencing Platform"/>
            <person name="Henn M.R."/>
            <person name="Sykes S."/>
            <person name="Young S."/>
            <person name="Jaffe D."/>
            <person name="Berlin A."/>
            <person name="Alvarez P."/>
            <person name="Butler J."/>
            <person name="Gnerre S."/>
            <person name="Grabherr M."/>
            <person name="Mauceli E."/>
            <person name="Brockman W."/>
            <person name="Kodira C."/>
            <person name="Alvarado L."/>
            <person name="Zeng Q."/>
            <person name="Crawford M."/>
            <person name="Antoine C."/>
            <person name="Devon K."/>
            <person name="Galgiani J."/>
            <person name="Orsborn K."/>
            <person name="Lewis M.L."/>
            <person name="Nusbaum C."/>
            <person name="Galagan J."/>
            <person name="Birren B."/>
        </authorList>
    </citation>
    <scope>NUCLEOTIDE SEQUENCE [LARGE SCALE GENOMIC DNA]</scope>
    <source>
        <strain evidence="7 8">RMSCC 3488</strain>
    </source>
</reference>
<name>A0A0J6EYI0_COCPO</name>
<keyword evidence="3" id="KW-0804">Transcription</keyword>
<dbReference type="SMART" id="SM00066">
    <property type="entry name" value="GAL4"/>
    <property type="match status" value="1"/>
</dbReference>
<evidence type="ECO:0000256" key="4">
    <source>
        <dbReference type="ARBA" id="ARBA00023242"/>
    </source>
</evidence>
<feature type="region of interest" description="Disordered" evidence="5">
    <location>
        <begin position="317"/>
        <end position="353"/>
    </location>
</feature>
<evidence type="ECO:0000256" key="5">
    <source>
        <dbReference type="SAM" id="MobiDB-lite"/>
    </source>
</evidence>
<feature type="domain" description="Zn(2)-C6 fungal-type" evidence="6">
    <location>
        <begin position="234"/>
        <end position="264"/>
    </location>
</feature>
<dbReference type="PANTHER" id="PTHR47785">
    <property type="entry name" value="ZN(II)2CYS6 TRANSCRIPTION FACTOR (EUROFUNG)-RELATED-RELATED"/>
    <property type="match status" value="1"/>
</dbReference>
<dbReference type="CDD" id="cd00067">
    <property type="entry name" value="GAL4"/>
    <property type="match status" value="1"/>
</dbReference>
<keyword evidence="2" id="KW-0238">DNA-binding</keyword>
<evidence type="ECO:0000313" key="8">
    <source>
        <dbReference type="Proteomes" id="UP000054567"/>
    </source>
</evidence>
<dbReference type="Gene3D" id="4.10.240.10">
    <property type="entry name" value="Zn(2)-C6 fungal-type DNA-binding domain"/>
    <property type="match status" value="1"/>
</dbReference>
<feature type="region of interest" description="Disordered" evidence="5">
    <location>
        <begin position="960"/>
        <end position="981"/>
    </location>
</feature>
<dbReference type="InterPro" id="IPR053181">
    <property type="entry name" value="EcdB-like_regulator"/>
</dbReference>
<proteinExistence type="predicted"/>
<evidence type="ECO:0000259" key="6">
    <source>
        <dbReference type="PROSITE" id="PS50048"/>
    </source>
</evidence>
<feature type="compositionally biased region" description="Pro residues" evidence="5">
    <location>
        <begin position="18"/>
        <end position="29"/>
    </location>
</feature>
<dbReference type="EMBL" id="DS268109">
    <property type="protein sequence ID" value="KMM65611.1"/>
    <property type="molecule type" value="Genomic_DNA"/>
</dbReference>
<feature type="compositionally biased region" description="Basic and acidic residues" evidence="5">
    <location>
        <begin position="1"/>
        <end position="11"/>
    </location>
</feature>
<feature type="region of interest" description="Disordered" evidence="5">
    <location>
        <begin position="646"/>
        <end position="681"/>
    </location>
</feature>
<dbReference type="Pfam" id="PF00172">
    <property type="entry name" value="Zn_clus"/>
    <property type="match status" value="1"/>
</dbReference>
<dbReference type="InterPro" id="IPR001138">
    <property type="entry name" value="Zn2Cys6_DnaBD"/>
</dbReference>
<evidence type="ECO:0000256" key="2">
    <source>
        <dbReference type="ARBA" id="ARBA00023125"/>
    </source>
</evidence>
<evidence type="ECO:0000256" key="3">
    <source>
        <dbReference type="ARBA" id="ARBA00023163"/>
    </source>
</evidence>
<keyword evidence="1" id="KW-0805">Transcription regulation</keyword>
<reference evidence="8" key="3">
    <citation type="journal article" date="2010" name="Genome Res.">
        <title>Population genomic sequencing of Coccidioides fungi reveals recent hybridization and transposon control.</title>
        <authorList>
            <person name="Neafsey D.E."/>
            <person name="Barker B.M."/>
            <person name="Sharpton T.J."/>
            <person name="Stajich J.E."/>
            <person name="Park D.J."/>
            <person name="Whiston E."/>
            <person name="Hung C.-Y."/>
            <person name="McMahan C."/>
            <person name="White J."/>
            <person name="Sykes S."/>
            <person name="Heiman D."/>
            <person name="Young S."/>
            <person name="Zeng Q."/>
            <person name="Abouelleil A."/>
            <person name="Aftuck L."/>
            <person name="Bessette D."/>
            <person name="Brown A."/>
            <person name="FitzGerald M."/>
            <person name="Lui A."/>
            <person name="Macdonald J.P."/>
            <person name="Priest M."/>
            <person name="Orbach M.J."/>
            <person name="Galgiani J.N."/>
            <person name="Kirkland T.N."/>
            <person name="Cole G.T."/>
            <person name="Birren B.W."/>
            <person name="Henn M.R."/>
            <person name="Taylor J.W."/>
            <person name="Rounsley S.D."/>
        </authorList>
    </citation>
    <scope>NUCLEOTIDE SEQUENCE [LARGE SCALE GENOMIC DNA]</scope>
    <source>
        <strain evidence="8">RMSCC 3488</strain>
    </source>
</reference>
<dbReference type="PANTHER" id="PTHR47785:SF4">
    <property type="entry name" value="ZN(II)2CYS6 TRANSCRIPTION FACTOR (EUROFUNG)"/>
    <property type="match status" value="1"/>
</dbReference>
<organism evidence="7 8">
    <name type="scientific">Coccidioides posadasii RMSCC 3488</name>
    <dbReference type="NCBI Taxonomy" id="454284"/>
    <lineage>
        <taxon>Eukaryota</taxon>
        <taxon>Fungi</taxon>
        <taxon>Dikarya</taxon>
        <taxon>Ascomycota</taxon>
        <taxon>Pezizomycotina</taxon>
        <taxon>Eurotiomycetes</taxon>
        <taxon>Eurotiomycetidae</taxon>
        <taxon>Onygenales</taxon>
        <taxon>Onygenaceae</taxon>
        <taxon>Coccidioides</taxon>
    </lineage>
</organism>
<feature type="compositionally biased region" description="Polar residues" evidence="5">
    <location>
        <begin position="648"/>
        <end position="677"/>
    </location>
</feature>
<dbReference type="VEuPathDB" id="FungiDB:CPAG_01957"/>
<keyword evidence="4" id="KW-0539">Nucleus</keyword>
<dbReference type="Proteomes" id="UP000054567">
    <property type="component" value="Unassembled WGS sequence"/>
</dbReference>
<protein>
    <recommendedName>
        <fullName evidence="6">Zn(2)-C6 fungal-type domain-containing protein</fullName>
    </recommendedName>
</protein>
<gene>
    <name evidence="7" type="ORF">CPAG_01957</name>
</gene>
<dbReference type="CDD" id="cd12148">
    <property type="entry name" value="fungal_TF_MHR"/>
    <property type="match status" value="1"/>
</dbReference>
<dbReference type="InterPro" id="IPR036864">
    <property type="entry name" value="Zn2-C6_fun-type_DNA-bd_sf"/>
</dbReference>
<evidence type="ECO:0000256" key="1">
    <source>
        <dbReference type="ARBA" id="ARBA00023015"/>
    </source>
</evidence>
<dbReference type="PROSITE" id="PS00463">
    <property type="entry name" value="ZN2_CY6_FUNGAL_1"/>
    <property type="match status" value="1"/>
</dbReference>
<dbReference type="GO" id="GO:0008270">
    <property type="term" value="F:zinc ion binding"/>
    <property type="evidence" value="ECO:0007669"/>
    <property type="project" value="InterPro"/>
</dbReference>
<evidence type="ECO:0000313" key="7">
    <source>
        <dbReference type="EMBL" id="KMM65611.1"/>
    </source>
</evidence>
<dbReference type="OrthoDB" id="5244761at2759"/>
<reference evidence="8" key="2">
    <citation type="journal article" date="2009" name="Genome Res.">
        <title>Comparative genomic analyses of the human fungal pathogens Coccidioides and their relatives.</title>
        <authorList>
            <person name="Sharpton T.J."/>
            <person name="Stajich J.E."/>
            <person name="Rounsley S.D."/>
            <person name="Gardner M.J."/>
            <person name="Wortman J.R."/>
            <person name="Jordar V.S."/>
            <person name="Maiti R."/>
            <person name="Kodira C.D."/>
            <person name="Neafsey D.E."/>
            <person name="Zeng Q."/>
            <person name="Hung C.-Y."/>
            <person name="McMahan C."/>
            <person name="Muszewska A."/>
            <person name="Grynberg M."/>
            <person name="Mandel M.A."/>
            <person name="Kellner E.M."/>
            <person name="Barker B.M."/>
            <person name="Galgiani J.N."/>
            <person name="Orbach M.J."/>
            <person name="Kirkland T.N."/>
            <person name="Cole G.T."/>
            <person name="Henn M.R."/>
            <person name="Birren B.W."/>
            <person name="Taylor J.W."/>
        </authorList>
    </citation>
    <scope>NUCLEOTIDE SEQUENCE [LARGE SCALE GENOMIC DNA]</scope>
    <source>
        <strain evidence="8">RMSCC 3488</strain>
    </source>
</reference>